<gene>
    <name evidence="9" type="ORF">PMZ80_007689</name>
</gene>
<feature type="compositionally biased region" description="Low complexity" evidence="6">
    <location>
        <begin position="39"/>
        <end position="55"/>
    </location>
</feature>
<name>A0ABR0RJG8_9EURO</name>
<dbReference type="PRINTS" id="PR00325">
    <property type="entry name" value="GERMIN"/>
</dbReference>
<comment type="subcellular location">
    <subcellularLocation>
        <location evidence="1">Secreted</location>
    </subcellularLocation>
</comment>
<dbReference type="SMART" id="SM00835">
    <property type="entry name" value="Cupin_1"/>
    <property type="match status" value="1"/>
</dbReference>
<evidence type="ECO:0000256" key="2">
    <source>
        <dbReference type="ARBA" id="ARBA00007456"/>
    </source>
</evidence>
<keyword evidence="4" id="KW-0479">Metal-binding</keyword>
<evidence type="ECO:0000256" key="1">
    <source>
        <dbReference type="ARBA" id="ARBA00004613"/>
    </source>
</evidence>
<dbReference type="CDD" id="cd02241">
    <property type="entry name" value="cupin_OxOx"/>
    <property type="match status" value="1"/>
</dbReference>
<accession>A0ABR0RJG8</accession>
<dbReference type="InterPro" id="IPR014710">
    <property type="entry name" value="RmlC-like_jellyroll"/>
</dbReference>
<dbReference type="GeneID" id="90001138"/>
<feature type="domain" description="Cupin type-1" evidence="8">
    <location>
        <begin position="108"/>
        <end position="256"/>
    </location>
</feature>
<comment type="caution">
    <text evidence="9">The sequence shown here is derived from an EMBL/GenBank/DDBJ whole genome shotgun (WGS) entry which is preliminary data.</text>
</comment>
<sequence length="285" mass="30203">MRTSAIIIGALSAAAYAKPVAQNGRWTPEWQNLNAEVSAGPSASAVPTPASSASVLGVPGASPNPTPNSKLVADLLTAPAGSDRITLLQDAEKNGIADFKARRSSIVFDLNPAANNVTAGAGGVVITADRKRFPALTTLDVAVAGLFYQPCGLNPPHAHRATEVLTVATEGTLLTGFVFDNTASTEISEEISQFQSFAFPEGSMHWQQNQECHPVTAIAAFSNEDPGAITTANRFFKNTKQDVVLAALGFPEQITPENFEQFKNQIPDPFVKGIKQCYDKCGIPY</sequence>
<evidence type="ECO:0000313" key="9">
    <source>
        <dbReference type="EMBL" id="KAK5940269.1"/>
    </source>
</evidence>
<dbReference type="SUPFAM" id="SSF51182">
    <property type="entry name" value="RmlC-like cupins"/>
    <property type="match status" value="1"/>
</dbReference>
<evidence type="ECO:0000256" key="7">
    <source>
        <dbReference type="SAM" id="SignalP"/>
    </source>
</evidence>
<evidence type="ECO:0000256" key="6">
    <source>
        <dbReference type="SAM" id="MobiDB-lite"/>
    </source>
</evidence>
<dbReference type="PANTHER" id="PTHR31238">
    <property type="entry name" value="GERMIN-LIKE PROTEIN SUBFAMILY 3 MEMBER 3"/>
    <property type="match status" value="1"/>
</dbReference>
<evidence type="ECO:0000256" key="4">
    <source>
        <dbReference type="ARBA" id="ARBA00022723"/>
    </source>
</evidence>
<dbReference type="EMBL" id="JAVHJV010000009">
    <property type="protein sequence ID" value="KAK5940269.1"/>
    <property type="molecule type" value="Genomic_DNA"/>
</dbReference>
<feature type="region of interest" description="Disordered" evidence="6">
    <location>
        <begin position="39"/>
        <end position="62"/>
    </location>
</feature>
<keyword evidence="3" id="KW-0964">Secreted</keyword>
<organism evidence="9 10">
    <name type="scientific">Knufia obscura</name>
    <dbReference type="NCBI Taxonomy" id="1635080"/>
    <lineage>
        <taxon>Eukaryota</taxon>
        <taxon>Fungi</taxon>
        <taxon>Dikarya</taxon>
        <taxon>Ascomycota</taxon>
        <taxon>Pezizomycotina</taxon>
        <taxon>Eurotiomycetes</taxon>
        <taxon>Chaetothyriomycetidae</taxon>
        <taxon>Chaetothyriales</taxon>
        <taxon>Trichomeriaceae</taxon>
        <taxon>Knufia</taxon>
    </lineage>
</organism>
<dbReference type="RefSeq" id="XP_064728359.1">
    <property type="nucleotide sequence ID" value="XM_064876095.1"/>
</dbReference>
<feature type="signal peptide" evidence="7">
    <location>
        <begin position="1"/>
        <end position="17"/>
    </location>
</feature>
<feature type="chain" id="PRO_5045750967" description="Cupin type-1 domain-containing protein" evidence="7">
    <location>
        <begin position="18"/>
        <end position="285"/>
    </location>
</feature>
<evidence type="ECO:0000256" key="3">
    <source>
        <dbReference type="ARBA" id="ARBA00022525"/>
    </source>
</evidence>
<evidence type="ECO:0000256" key="5">
    <source>
        <dbReference type="ARBA" id="ARBA00023211"/>
    </source>
</evidence>
<dbReference type="Proteomes" id="UP001334248">
    <property type="component" value="Unassembled WGS sequence"/>
</dbReference>
<dbReference type="InterPro" id="IPR011051">
    <property type="entry name" value="RmlC_Cupin_sf"/>
</dbReference>
<dbReference type="Gene3D" id="2.60.120.10">
    <property type="entry name" value="Jelly Rolls"/>
    <property type="match status" value="1"/>
</dbReference>
<reference evidence="9 10" key="1">
    <citation type="journal article" date="2023" name="Res Sq">
        <title>Genomic and morphological characterization of Knufia obscura isolated from the Mars 2020 spacecraft assembly facility.</title>
        <authorList>
            <person name="Chander A.M."/>
            <person name="Teixeira M.M."/>
            <person name="Singh N.K."/>
            <person name="Williams M.P."/>
            <person name="Parker C.W."/>
            <person name="Leo P."/>
            <person name="Stajich J.E."/>
            <person name="Torok T."/>
            <person name="Tighe S."/>
            <person name="Mason C.E."/>
            <person name="Venkateswaran K."/>
        </authorList>
    </citation>
    <scope>NUCLEOTIDE SEQUENCE [LARGE SCALE GENOMIC DNA]</scope>
    <source>
        <strain evidence="9 10">CCFEE 5817</strain>
    </source>
</reference>
<dbReference type="Pfam" id="PF00190">
    <property type="entry name" value="Cupin_1"/>
    <property type="match status" value="1"/>
</dbReference>
<keyword evidence="10" id="KW-1185">Reference proteome</keyword>
<dbReference type="InterPro" id="IPR001929">
    <property type="entry name" value="Germin"/>
</dbReference>
<evidence type="ECO:0000259" key="8">
    <source>
        <dbReference type="SMART" id="SM00835"/>
    </source>
</evidence>
<protein>
    <recommendedName>
        <fullName evidence="8">Cupin type-1 domain-containing protein</fullName>
    </recommendedName>
</protein>
<keyword evidence="5" id="KW-0464">Manganese</keyword>
<evidence type="ECO:0000313" key="10">
    <source>
        <dbReference type="Proteomes" id="UP001334248"/>
    </source>
</evidence>
<proteinExistence type="inferred from homology"/>
<keyword evidence="7" id="KW-0732">Signal</keyword>
<comment type="similarity">
    <text evidence="2">Belongs to the germin family.</text>
</comment>
<dbReference type="InterPro" id="IPR006045">
    <property type="entry name" value="Cupin_1"/>
</dbReference>